<protein>
    <submittedName>
        <fullName evidence="3">MSMEG_4193 family putative phosphomutase</fullName>
    </submittedName>
</protein>
<dbReference type="Gene3D" id="3.40.50.1240">
    <property type="entry name" value="Phosphoglycerate mutase-like"/>
    <property type="match status" value="1"/>
</dbReference>
<dbReference type="RefSeq" id="WP_135073445.1">
    <property type="nucleotide sequence ID" value="NZ_CP038267.1"/>
</dbReference>
<evidence type="ECO:0000313" key="3">
    <source>
        <dbReference type="EMBL" id="QBR91139.1"/>
    </source>
</evidence>
<dbReference type="CDD" id="cd07067">
    <property type="entry name" value="HP_PGM_like"/>
    <property type="match status" value="1"/>
</dbReference>
<keyword evidence="4" id="KW-1185">Reference proteome</keyword>
<feature type="binding site" evidence="2">
    <location>
        <begin position="8"/>
        <end position="15"/>
    </location>
    <ligand>
        <name>substrate</name>
    </ligand>
</feature>
<dbReference type="InterPro" id="IPR050275">
    <property type="entry name" value="PGM_Phosphatase"/>
</dbReference>
<organism evidence="3 4">
    <name type="scientific">Nocardioides euryhalodurans</name>
    <dbReference type="NCBI Taxonomy" id="2518370"/>
    <lineage>
        <taxon>Bacteria</taxon>
        <taxon>Bacillati</taxon>
        <taxon>Actinomycetota</taxon>
        <taxon>Actinomycetes</taxon>
        <taxon>Propionibacteriales</taxon>
        <taxon>Nocardioidaceae</taxon>
        <taxon>Nocardioides</taxon>
    </lineage>
</organism>
<dbReference type="AlphaFoldDB" id="A0A4P7GHJ2"/>
<dbReference type="PANTHER" id="PTHR48100">
    <property type="entry name" value="BROAD-SPECIFICITY PHOSPHATASE YOR283W-RELATED"/>
    <property type="match status" value="1"/>
</dbReference>
<dbReference type="EMBL" id="CP038267">
    <property type="protein sequence ID" value="QBR91139.1"/>
    <property type="molecule type" value="Genomic_DNA"/>
</dbReference>
<dbReference type="KEGG" id="noy:EXE57_01785"/>
<feature type="binding site" evidence="2">
    <location>
        <position position="59"/>
    </location>
    <ligand>
        <name>substrate</name>
    </ligand>
</feature>
<name>A0A4P7GHJ2_9ACTN</name>
<evidence type="ECO:0000256" key="1">
    <source>
        <dbReference type="PIRSR" id="PIRSR613078-1"/>
    </source>
</evidence>
<dbReference type="InterPro" id="IPR022492">
    <property type="entry name" value="Phosphomutase_MSMEG4193_put"/>
</dbReference>
<dbReference type="SMART" id="SM00855">
    <property type="entry name" value="PGAM"/>
    <property type="match status" value="1"/>
</dbReference>
<dbReference type="Proteomes" id="UP000294894">
    <property type="component" value="Chromosome"/>
</dbReference>
<feature type="binding site" evidence="2">
    <location>
        <begin position="21"/>
        <end position="22"/>
    </location>
    <ligand>
        <name>substrate</name>
    </ligand>
</feature>
<feature type="binding site" evidence="2">
    <location>
        <begin position="85"/>
        <end position="88"/>
    </location>
    <ligand>
        <name>substrate</name>
    </ligand>
</feature>
<dbReference type="SUPFAM" id="SSF53254">
    <property type="entry name" value="Phosphoglycerate mutase-like"/>
    <property type="match status" value="1"/>
</dbReference>
<feature type="active site" description="Tele-phosphohistidine intermediate" evidence="1">
    <location>
        <position position="9"/>
    </location>
</feature>
<dbReference type="GO" id="GO:0016791">
    <property type="term" value="F:phosphatase activity"/>
    <property type="evidence" value="ECO:0007669"/>
    <property type="project" value="TreeGrafter"/>
</dbReference>
<accession>A0A4P7GHJ2</accession>
<dbReference type="OrthoDB" id="4120859at2"/>
<dbReference type="GO" id="GO:0005737">
    <property type="term" value="C:cytoplasm"/>
    <property type="evidence" value="ECO:0007669"/>
    <property type="project" value="TreeGrafter"/>
</dbReference>
<feature type="active site" description="Proton donor/acceptor" evidence="1">
    <location>
        <position position="85"/>
    </location>
</feature>
<reference evidence="3 4" key="1">
    <citation type="submission" date="2019-03" db="EMBL/GenBank/DDBJ databases">
        <title>Three New Species of Nocardioides, Nocardioides euryhalodurans sp. nov., Nocardioides seonyuensis sp. nov. and Nocardioides eburneoflavus sp. nov., Iolated from Soil.</title>
        <authorList>
            <person name="Roh S.G."/>
            <person name="Lee C."/>
            <person name="Kim M.-K."/>
            <person name="Kim S.B."/>
        </authorList>
    </citation>
    <scope>NUCLEOTIDE SEQUENCE [LARGE SCALE GENOMIC DNA]</scope>
    <source>
        <strain evidence="3 4">MMS17-SY117</strain>
    </source>
</reference>
<proteinExistence type="predicted"/>
<gene>
    <name evidence="3" type="ORF">EXE57_01785</name>
</gene>
<dbReference type="Pfam" id="PF00300">
    <property type="entry name" value="His_Phos_1"/>
    <property type="match status" value="1"/>
</dbReference>
<dbReference type="NCBIfam" id="TIGR03848">
    <property type="entry name" value="MSMEG_4193"/>
    <property type="match status" value="1"/>
</dbReference>
<sequence>MATVLLVRHARSTANASGLLTGRLKGVHLDDTGREQAGRTAHRLAPVPLASLVSSPLERCKETASAIANAQPERAKVVTERGLVECDYGDWQGRELKELAREKLWKTVQRRPSAVTFPDGESLAGMAARAVEAVRRHDARVEAEHGPNAVWAAVTHGDPLKAVLADALGLHLDQFQRLHVDPASVSVVRFTAESAYVLQTNTHDGDLAWLAPKGRRKAPATGVVGGGAGPGH</sequence>
<dbReference type="PANTHER" id="PTHR48100:SF2">
    <property type="entry name" value="CONSERVED PROTEIN"/>
    <property type="match status" value="1"/>
</dbReference>
<dbReference type="InterPro" id="IPR013078">
    <property type="entry name" value="His_Pase_superF_clade-1"/>
</dbReference>
<evidence type="ECO:0000313" key="4">
    <source>
        <dbReference type="Proteomes" id="UP000294894"/>
    </source>
</evidence>
<evidence type="ECO:0000256" key="2">
    <source>
        <dbReference type="PIRSR" id="PIRSR613078-2"/>
    </source>
</evidence>
<dbReference type="InterPro" id="IPR029033">
    <property type="entry name" value="His_PPase_superfam"/>
</dbReference>